<sequence>MESVVCRCVAVLGAITLLKIVYKSFSVLMLYFSPPVGLSRYEHTSTGAAPWALVTGSSDGIGKAFSSELAYRGFNVVLHGRNAEKLFVVKSELGSLYPARQFRIIIADASDLSKVSFPDIAASLSDIPLKILINNAGAMMPRHHFGPVDSFTPEELSANISINASFPLLLTGALMPLLVANQPSLALNIGSLADVGMPLFPSYGPSKAFLMNSSIELGLESALEGRDVEVLGLRIFQVTGTSTTALPPSLLIPDAATWVKTALARVGCGRPTILPYWPHAVQLALLEALPDWAKRKALISAVREMRATDLQKKAL</sequence>
<dbReference type="Pfam" id="PF00106">
    <property type="entry name" value="adh_short"/>
    <property type="match status" value="1"/>
</dbReference>
<dbReference type="InterPro" id="IPR051019">
    <property type="entry name" value="VLCFA-Steroid_DH"/>
</dbReference>
<evidence type="ECO:0000256" key="1">
    <source>
        <dbReference type="ARBA" id="ARBA00006484"/>
    </source>
</evidence>
<dbReference type="AlphaFoldDB" id="A0A9P9DDT0"/>
<evidence type="ECO:0000313" key="4">
    <source>
        <dbReference type="Proteomes" id="UP000738349"/>
    </source>
</evidence>
<dbReference type="EMBL" id="JAGMUV010000028">
    <property type="protein sequence ID" value="KAH7117324.1"/>
    <property type="molecule type" value="Genomic_DNA"/>
</dbReference>
<dbReference type="PANTHER" id="PTHR43899">
    <property type="entry name" value="RH59310P"/>
    <property type="match status" value="1"/>
</dbReference>
<protein>
    <submittedName>
        <fullName evidence="3">Short chain dehydrogenase/reductase</fullName>
    </submittedName>
</protein>
<dbReference type="Gene3D" id="3.40.50.720">
    <property type="entry name" value="NAD(P)-binding Rossmann-like Domain"/>
    <property type="match status" value="1"/>
</dbReference>
<dbReference type="SUPFAM" id="SSF51735">
    <property type="entry name" value="NAD(P)-binding Rossmann-fold domains"/>
    <property type="match status" value="1"/>
</dbReference>
<gene>
    <name evidence="3" type="ORF">EDB81DRAFT_848203</name>
</gene>
<comment type="similarity">
    <text evidence="1">Belongs to the short-chain dehydrogenases/reductases (SDR) family.</text>
</comment>
<dbReference type="PRINTS" id="PR00081">
    <property type="entry name" value="GDHRDH"/>
</dbReference>
<dbReference type="InterPro" id="IPR036291">
    <property type="entry name" value="NAD(P)-bd_dom_sf"/>
</dbReference>
<keyword evidence="4" id="KW-1185">Reference proteome</keyword>
<dbReference type="InterPro" id="IPR002347">
    <property type="entry name" value="SDR_fam"/>
</dbReference>
<dbReference type="OrthoDB" id="47007at2759"/>
<evidence type="ECO:0000256" key="2">
    <source>
        <dbReference type="ARBA" id="ARBA00023002"/>
    </source>
</evidence>
<accession>A0A9P9DDT0</accession>
<dbReference type="GO" id="GO:0005783">
    <property type="term" value="C:endoplasmic reticulum"/>
    <property type="evidence" value="ECO:0007669"/>
    <property type="project" value="TreeGrafter"/>
</dbReference>
<organism evidence="3 4">
    <name type="scientific">Dactylonectria macrodidyma</name>
    <dbReference type="NCBI Taxonomy" id="307937"/>
    <lineage>
        <taxon>Eukaryota</taxon>
        <taxon>Fungi</taxon>
        <taxon>Dikarya</taxon>
        <taxon>Ascomycota</taxon>
        <taxon>Pezizomycotina</taxon>
        <taxon>Sordariomycetes</taxon>
        <taxon>Hypocreomycetidae</taxon>
        <taxon>Hypocreales</taxon>
        <taxon>Nectriaceae</taxon>
        <taxon>Dactylonectria</taxon>
    </lineage>
</organism>
<reference evidence="3" key="1">
    <citation type="journal article" date="2021" name="Nat. Commun.">
        <title>Genetic determinants of endophytism in the Arabidopsis root mycobiome.</title>
        <authorList>
            <person name="Mesny F."/>
            <person name="Miyauchi S."/>
            <person name="Thiergart T."/>
            <person name="Pickel B."/>
            <person name="Atanasova L."/>
            <person name="Karlsson M."/>
            <person name="Huettel B."/>
            <person name="Barry K.W."/>
            <person name="Haridas S."/>
            <person name="Chen C."/>
            <person name="Bauer D."/>
            <person name="Andreopoulos W."/>
            <person name="Pangilinan J."/>
            <person name="LaButti K."/>
            <person name="Riley R."/>
            <person name="Lipzen A."/>
            <person name="Clum A."/>
            <person name="Drula E."/>
            <person name="Henrissat B."/>
            <person name="Kohler A."/>
            <person name="Grigoriev I.V."/>
            <person name="Martin F.M."/>
            <person name="Hacquard S."/>
        </authorList>
    </citation>
    <scope>NUCLEOTIDE SEQUENCE</scope>
    <source>
        <strain evidence="3">MPI-CAGE-AT-0147</strain>
    </source>
</reference>
<dbReference type="GO" id="GO:0016491">
    <property type="term" value="F:oxidoreductase activity"/>
    <property type="evidence" value="ECO:0007669"/>
    <property type="project" value="UniProtKB-KW"/>
</dbReference>
<evidence type="ECO:0000313" key="3">
    <source>
        <dbReference type="EMBL" id="KAH7117324.1"/>
    </source>
</evidence>
<dbReference type="PANTHER" id="PTHR43899:SF13">
    <property type="entry name" value="RH59310P"/>
    <property type="match status" value="1"/>
</dbReference>
<proteinExistence type="inferred from homology"/>
<name>A0A9P9DDT0_9HYPO</name>
<dbReference type="Proteomes" id="UP000738349">
    <property type="component" value="Unassembled WGS sequence"/>
</dbReference>
<comment type="caution">
    <text evidence="3">The sequence shown here is derived from an EMBL/GenBank/DDBJ whole genome shotgun (WGS) entry which is preliminary data.</text>
</comment>
<keyword evidence="2" id="KW-0560">Oxidoreductase</keyword>